<sequence length="164" mass="17812">MKKIIASIALVGMLAGSSTVGMVQANSLDQTEKIPIESNHFKSQVIAEDNFASWDSSIFVPLSHKAATINNGTLSLNYSILGMVVTDLIKVEPGKKYKITLKKVEGSLVVGVGLSENKDLEWEDNDNHGNNITHVFTAEGPVVRFALWGDPEVSLQGFVLEQID</sequence>
<evidence type="ECO:0000313" key="3">
    <source>
        <dbReference type="Proteomes" id="UP000192727"/>
    </source>
</evidence>
<evidence type="ECO:0000313" key="2">
    <source>
        <dbReference type="EMBL" id="ARF69069.1"/>
    </source>
</evidence>
<keyword evidence="1" id="KW-0732">Signal</keyword>
<dbReference type="Proteomes" id="UP000192727">
    <property type="component" value="Chromosome"/>
</dbReference>
<reference evidence="2 3" key="1">
    <citation type="submission" date="2017-03" db="EMBL/GenBank/DDBJ databases">
        <title>Paenibacillus larvae genome sequencing.</title>
        <authorList>
            <person name="Dingman D.W."/>
        </authorList>
    </citation>
    <scope>NUCLEOTIDE SEQUENCE [LARGE SCALE GENOMIC DNA]</scope>
    <source>
        <strain evidence="2 3">SAG 10367</strain>
    </source>
</reference>
<dbReference type="AlphaFoldDB" id="A0A1V0UV06"/>
<evidence type="ECO:0000256" key="1">
    <source>
        <dbReference type="SAM" id="SignalP"/>
    </source>
</evidence>
<gene>
    <name evidence="2" type="ORF">B7C51_16525</name>
</gene>
<organism evidence="2 3">
    <name type="scientific">Paenibacillus larvae subsp. pulvifaciens</name>
    <dbReference type="NCBI Taxonomy" id="1477"/>
    <lineage>
        <taxon>Bacteria</taxon>
        <taxon>Bacillati</taxon>
        <taxon>Bacillota</taxon>
        <taxon>Bacilli</taxon>
        <taxon>Bacillales</taxon>
        <taxon>Paenibacillaceae</taxon>
        <taxon>Paenibacillus</taxon>
    </lineage>
</organism>
<name>A0A1V0UV06_9BACL</name>
<feature type="signal peptide" evidence="1">
    <location>
        <begin position="1"/>
        <end position="25"/>
    </location>
</feature>
<dbReference type="RefSeq" id="WP_083040901.1">
    <property type="nucleotide sequence ID" value="NZ_CP020557.1"/>
</dbReference>
<proteinExistence type="predicted"/>
<evidence type="ECO:0008006" key="4">
    <source>
        <dbReference type="Google" id="ProtNLM"/>
    </source>
</evidence>
<dbReference type="EMBL" id="CP020557">
    <property type="protein sequence ID" value="ARF69069.1"/>
    <property type="molecule type" value="Genomic_DNA"/>
</dbReference>
<protein>
    <recommendedName>
        <fullName evidence="4">CBM-cenC domain-containing protein</fullName>
    </recommendedName>
</protein>
<accession>A0A1V0UV06</accession>
<feature type="chain" id="PRO_5012617837" description="CBM-cenC domain-containing protein" evidence="1">
    <location>
        <begin position="26"/>
        <end position="164"/>
    </location>
</feature>